<keyword evidence="2" id="KW-0813">Transport</keyword>
<dbReference type="GO" id="GO:0015740">
    <property type="term" value="P:C4-dicarboxylate transport"/>
    <property type="evidence" value="ECO:0007669"/>
    <property type="project" value="TreeGrafter"/>
</dbReference>
<dbReference type="InterPro" id="IPR055348">
    <property type="entry name" value="DctQ"/>
</dbReference>
<comment type="similarity">
    <text evidence="8">Belongs to the TRAP transporter small permease family.</text>
</comment>
<dbReference type="RefSeq" id="WP_013681126.1">
    <property type="nucleotide sequence ID" value="NC_015318.1"/>
</dbReference>
<evidence type="ECO:0000256" key="9">
    <source>
        <dbReference type="SAM" id="Phobius"/>
    </source>
</evidence>
<evidence type="ECO:0000256" key="8">
    <source>
        <dbReference type="ARBA" id="ARBA00038436"/>
    </source>
</evidence>
<accession>F2LWV3</accession>
<dbReference type="Proteomes" id="UP000008139">
    <property type="component" value="Chromosome"/>
</dbReference>
<feature type="transmembrane region" description="Helical" evidence="9">
    <location>
        <begin position="21"/>
        <end position="41"/>
    </location>
</feature>
<feature type="domain" description="Tripartite ATP-independent periplasmic transporters DctQ component" evidence="10">
    <location>
        <begin position="28"/>
        <end position="158"/>
    </location>
</feature>
<feature type="transmembrane region" description="Helical" evidence="9">
    <location>
        <begin position="53"/>
        <end position="70"/>
    </location>
</feature>
<dbReference type="PANTHER" id="PTHR35011:SF2">
    <property type="entry name" value="2,3-DIKETO-L-GULONATE TRAP TRANSPORTER SMALL PERMEASE PROTEIN YIAM"/>
    <property type="match status" value="1"/>
</dbReference>
<name>F2LWV3_HIPMA</name>
<reference evidence="11 12" key="1">
    <citation type="journal article" date="2011" name="Stand. Genomic Sci.">
        <title>Complete genome sequence of the thermophilic sulfur-reducer Hippea maritima type strain (MH(2)).</title>
        <authorList>
            <person name="Huntemann M."/>
            <person name="Lu M."/>
            <person name="Nolan M."/>
            <person name="Lapidus A."/>
            <person name="Lucas S."/>
            <person name="Hammon N."/>
            <person name="Deshpande S."/>
            <person name="Cheng J.F."/>
            <person name="Tapia R."/>
            <person name="Han C."/>
            <person name="Goodwin L."/>
            <person name="Pitluck S."/>
            <person name="Liolios K."/>
            <person name="Pagani I."/>
            <person name="Ivanova N."/>
            <person name="Ovchinikova G."/>
            <person name="Pati A."/>
            <person name="Chen A."/>
            <person name="Palaniappan K."/>
            <person name="Land M."/>
            <person name="Hauser L."/>
            <person name="Jeffries C.D."/>
            <person name="Detter J.C."/>
            <person name="Brambilla E.M."/>
            <person name="Rohde M."/>
            <person name="Spring S."/>
            <person name="Goker M."/>
            <person name="Woyke T."/>
            <person name="Bristow J."/>
            <person name="Eisen J.A."/>
            <person name="Markowitz V."/>
            <person name="Hugenholtz P."/>
            <person name="Kyrpides N.C."/>
            <person name="Klenk H.P."/>
            <person name="Mavromatis K."/>
        </authorList>
    </citation>
    <scope>NUCLEOTIDE SEQUENCE [LARGE SCALE GENOMIC DNA]</scope>
    <source>
        <strain evidence="12">ATCC 700847 / DSM 10411 / MH2</strain>
    </source>
</reference>
<gene>
    <name evidence="11" type="ordered locus">Hipma_0101</name>
</gene>
<reference evidence="12" key="2">
    <citation type="submission" date="2011-03" db="EMBL/GenBank/DDBJ databases">
        <title>The complete genome of Hippea maritima DSM 10411.</title>
        <authorList>
            <consortium name="US DOE Joint Genome Institute (JGI-PGF)"/>
            <person name="Lucas S."/>
            <person name="Copeland A."/>
            <person name="Lapidus A."/>
            <person name="Bruce D."/>
            <person name="Goodwin L."/>
            <person name="Pitluck S."/>
            <person name="Peters L."/>
            <person name="Kyrpides N."/>
            <person name="Mavromatis K."/>
            <person name="Pagani I."/>
            <person name="Ivanova N."/>
            <person name="Mikhailova N."/>
            <person name="Lu M."/>
            <person name="Detter J.C."/>
            <person name="Tapia R."/>
            <person name="Han C."/>
            <person name="Land M."/>
            <person name="Hauser L."/>
            <person name="Markowitz V."/>
            <person name="Cheng J.-F."/>
            <person name="Hugenholtz P."/>
            <person name="Woyke T."/>
            <person name="Wu D."/>
            <person name="Spring S."/>
            <person name="Schroeder M."/>
            <person name="Brambilla E."/>
            <person name="Klenk H.-P."/>
            <person name="Eisen J.A."/>
        </authorList>
    </citation>
    <scope>NUCLEOTIDE SEQUENCE [LARGE SCALE GENOMIC DNA]</scope>
    <source>
        <strain evidence="12">ATCC 700847 / DSM 10411 / MH2</strain>
    </source>
</reference>
<evidence type="ECO:0000256" key="4">
    <source>
        <dbReference type="ARBA" id="ARBA00022519"/>
    </source>
</evidence>
<keyword evidence="3" id="KW-1003">Cell membrane</keyword>
<proteinExistence type="inferred from homology"/>
<dbReference type="InterPro" id="IPR007387">
    <property type="entry name" value="TRAP_DctQ"/>
</dbReference>
<evidence type="ECO:0000313" key="11">
    <source>
        <dbReference type="EMBL" id="AEA33081.1"/>
    </source>
</evidence>
<dbReference type="FunCoup" id="F2LWV3">
    <property type="interactions" value="42"/>
</dbReference>
<protein>
    <submittedName>
        <fullName evidence="11">Tripartite ATP-independent periplasmic transporter DctQ component</fullName>
    </submittedName>
</protein>
<evidence type="ECO:0000256" key="3">
    <source>
        <dbReference type="ARBA" id="ARBA00022475"/>
    </source>
</evidence>
<dbReference type="Pfam" id="PF04290">
    <property type="entry name" value="DctQ"/>
    <property type="match status" value="1"/>
</dbReference>
<dbReference type="AlphaFoldDB" id="F2LWV3"/>
<dbReference type="KEGG" id="hmr:Hipma_0101"/>
<evidence type="ECO:0000256" key="6">
    <source>
        <dbReference type="ARBA" id="ARBA00022989"/>
    </source>
</evidence>
<dbReference type="eggNOG" id="COG3090">
    <property type="taxonomic scope" value="Bacteria"/>
</dbReference>
<dbReference type="HOGENOM" id="CLU_086356_3_3_7"/>
<dbReference type="PANTHER" id="PTHR35011">
    <property type="entry name" value="2,3-DIKETO-L-GULONATE TRAP TRANSPORTER SMALL PERMEASE PROTEIN YIAM"/>
    <property type="match status" value="1"/>
</dbReference>
<evidence type="ECO:0000259" key="10">
    <source>
        <dbReference type="Pfam" id="PF04290"/>
    </source>
</evidence>
<sequence>MMETIKKIDRVLGAIDKTLMVILASSATILAFVNVIARYVFSSSLVWAGELTTYLFIWMTLFGASYGFEIGMHMSFDALVKALPPKLCKFVTLISALVVFGFLVMLTILGIDLVKFDYMTQQVSIDLQIPFWIIYLVVPITMATASWRVFVRLIEILQTPGDKLKQRVGSDLEKAEEEGLIE</sequence>
<organism evidence="11 12">
    <name type="scientific">Hippea maritima (strain ATCC 700847 / DSM 10411 / MH2)</name>
    <dbReference type="NCBI Taxonomy" id="760142"/>
    <lineage>
        <taxon>Bacteria</taxon>
        <taxon>Pseudomonadati</taxon>
        <taxon>Campylobacterota</taxon>
        <taxon>Desulfurellia</taxon>
        <taxon>Desulfurellales</taxon>
        <taxon>Hippeaceae</taxon>
        <taxon>Hippea</taxon>
    </lineage>
</organism>
<dbReference type="GO" id="GO:0022857">
    <property type="term" value="F:transmembrane transporter activity"/>
    <property type="evidence" value="ECO:0007669"/>
    <property type="project" value="TreeGrafter"/>
</dbReference>
<dbReference type="InParanoid" id="F2LWV3"/>
<keyword evidence="7 9" id="KW-0472">Membrane</keyword>
<keyword evidence="5 9" id="KW-0812">Transmembrane</keyword>
<keyword evidence="6 9" id="KW-1133">Transmembrane helix</keyword>
<keyword evidence="4" id="KW-0997">Cell inner membrane</keyword>
<dbReference type="STRING" id="760142.Hipma_0101"/>
<evidence type="ECO:0000313" key="12">
    <source>
        <dbReference type="Proteomes" id="UP000008139"/>
    </source>
</evidence>
<comment type="subcellular location">
    <subcellularLocation>
        <location evidence="1">Cell inner membrane</location>
        <topology evidence="1">Multi-pass membrane protein</topology>
    </subcellularLocation>
</comment>
<dbReference type="GO" id="GO:0005886">
    <property type="term" value="C:plasma membrane"/>
    <property type="evidence" value="ECO:0007669"/>
    <property type="project" value="UniProtKB-SubCell"/>
</dbReference>
<dbReference type="EMBL" id="CP002606">
    <property type="protein sequence ID" value="AEA33081.1"/>
    <property type="molecule type" value="Genomic_DNA"/>
</dbReference>
<evidence type="ECO:0000256" key="7">
    <source>
        <dbReference type="ARBA" id="ARBA00023136"/>
    </source>
</evidence>
<feature type="transmembrane region" description="Helical" evidence="9">
    <location>
        <begin position="90"/>
        <end position="111"/>
    </location>
</feature>
<evidence type="ECO:0000256" key="2">
    <source>
        <dbReference type="ARBA" id="ARBA00022448"/>
    </source>
</evidence>
<feature type="transmembrane region" description="Helical" evidence="9">
    <location>
        <begin position="131"/>
        <end position="150"/>
    </location>
</feature>
<evidence type="ECO:0000256" key="5">
    <source>
        <dbReference type="ARBA" id="ARBA00022692"/>
    </source>
</evidence>
<keyword evidence="12" id="KW-1185">Reference proteome</keyword>
<evidence type="ECO:0000256" key="1">
    <source>
        <dbReference type="ARBA" id="ARBA00004429"/>
    </source>
</evidence>
<dbReference type="OrthoDB" id="9791324at2"/>